<dbReference type="PANTHER" id="PTHR47424">
    <property type="entry name" value="REGULATORY PROTEIN GAL4"/>
    <property type="match status" value="1"/>
</dbReference>
<keyword evidence="1" id="KW-0805">Transcription regulation</keyword>
<dbReference type="OrthoDB" id="3266505at2759"/>
<dbReference type="VEuPathDB" id="FungiDB:BO78DRAFT_435985"/>
<evidence type="ECO:0000259" key="5">
    <source>
        <dbReference type="SMART" id="SM00906"/>
    </source>
</evidence>
<organism evidence="6 7">
    <name type="scientific">Aspergillus sclerotiicarbonarius (strain CBS 121057 / IBT 28362)</name>
    <dbReference type="NCBI Taxonomy" id="1448318"/>
    <lineage>
        <taxon>Eukaryota</taxon>
        <taxon>Fungi</taxon>
        <taxon>Dikarya</taxon>
        <taxon>Ascomycota</taxon>
        <taxon>Pezizomycotina</taxon>
        <taxon>Eurotiomycetes</taxon>
        <taxon>Eurotiomycetidae</taxon>
        <taxon>Eurotiales</taxon>
        <taxon>Aspergillaceae</taxon>
        <taxon>Aspergillus</taxon>
        <taxon>Aspergillus subgen. Circumdati</taxon>
    </lineage>
</organism>
<proteinExistence type="predicted"/>
<evidence type="ECO:0000256" key="4">
    <source>
        <dbReference type="SAM" id="MobiDB-lite"/>
    </source>
</evidence>
<keyword evidence="2" id="KW-0804">Transcription</keyword>
<dbReference type="PANTHER" id="PTHR47424:SF6">
    <property type="entry name" value="PROLINE UTILIZATION TRANS-ACTIVATOR"/>
    <property type="match status" value="1"/>
</dbReference>
<dbReference type="EMBL" id="KZ826416">
    <property type="protein sequence ID" value="PYI01408.1"/>
    <property type="molecule type" value="Genomic_DNA"/>
</dbReference>
<gene>
    <name evidence="6" type="ORF">BO78DRAFT_435985</name>
</gene>
<evidence type="ECO:0000313" key="7">
    <source>
        <dbReference type="Proteomes" id="UP000248423"/>
    </source>
</evidence>
<evidence type="ECO:0000256" key="1">
    <source>
        <dbReference type="ARBA" id="ARBA00023015"/>
    </source>
</evidence>
<feature type="domain" description="Xylanolytic transcriptional activator regulatory" evidence="5">
    <location>
        <begin position="113"/>
        <end position="184"/>
    </location>
</feature>
<evidence type="ECO:0000256" key="3">
    <source>
        <dbReference type="ARBA" id="ARBA00023242"/>
    </source>
</evidence>
<dbReference type="GO" id="GO:0003677">
    <property type="term" value="F:DNA binding"/>
    <property type="evidence" value="ECO:0007669"/>
    <property type="project" value="InterPro"/>
</dbReference>
<dbReference type="Proteomes" id="UP000248423">
    <property type="component" value="Unassembled WGS sequence"/>
</dbReference>
<keyword evidence="7" id="KW-1185">Reference proteome</keyword>
<dbReference type="SMART" id="SM00906">
    <property type="entry name" value="Fungal_trans"/>
    <property type="match status" value="1"/>
</dbReference>
<evidence type="ECO:0000256" key="2">
    <source>
        <dbReference type="ARBA" id="ARBA00023163"/>
    </source>
</evidence>
<dbReference type="GO" id="GO:0006351">
    <property type="term" value="P:DNA-templated transcription"/>
    <property type="evidence" value="ECO:0007669"/>
    <property type="project" value="InterPro"/>
</dbReference>
<accession>A0A319E4F9</accession>
<dbReference type="CDD" id="cd12148">
    <property type="entry name" value="fungal_TF_MHR"/>
    <property type="match status" value="1"/>
</dbReference>
<dbReference type="AlphaFoldDB" id="A0A319E4F9"/>
<feature type="region of interest" description="Disordered" evidence="4">
    <location>
        <begin position="445"/>
        <end position="480"/>
    </location>
</feature>
<dbReference type="InterPro" id="IPR051127">
    <property type="entry name" value="Fungal_SecMet_Regulators"/>
</dbReference>
<reference evidence="6 7" key="1">
    <citation type="submission" date="2018-02" db="EMBL/GenBank/DDBJ databases">
        <title>The genomes of Aspergillus section Nigri reveals drivers in fungal speciation.</title>
        <authorList>
            <consortium name="DOE Joint Genome Institute"/>
            <person name="Vesth T.C."/>
            <person name="Nybo J."/>
            <person name="Theobald S."/>
            <person name="Brandl J."/>
            <person name="Frisvad J.C."/>
            <person name="Nielsen K.F."/>
            <person name="Lyhne E.K."/>
            <person name="Kogle M.E."/>
            <person name="Kuo A."/>
            <person name="Riley R."/>
            <person name="Clum A."/>
            <person name="Nolan M."/>
            <person name="Lipzen A."/>
            <person name="Salamov A."/>
            <person name="Henrissat B."/>
            <person name="Wiebenga A."/>
            <person name="De vries R.P."/>
            <person name="Grigoriev I.V."/>
            <person name="Mortensen U.H."/>
            <person name="Andersen M.R."/>
            <person name="Baker S.E."/>
        </authorList>
    </citation>
    <scope>NUCLEOTIDE SEQUENCE [LARGE SCALE GENOMIC DNA]</scope>
    <source>
        <strain evidence="6 7">CBS 121057</strain>
    </source>
</reference>
<feature type="non-terminal residue" evidence="6">
    <location>
        <position position="1"/>
    </location>
</feature>
<dbReference type="STRING" id="1448318.A0A319E4F9"/>
<sequence>ISSFFHTVNENFPLLDRASFYNKLNTYVYPDGSPEPLDDGWTACIHTAVAFGCWVSDNSVRDSMTGLDALRSRCWTLARGALPNLLTSCTVSNIQALLLMAFLLHNNNDRNAAWTLTGSAAQLAIALGLHRSDVNNSLRLIERETRNRVWYTLFTFEQFLCLSLGRPSVIDAREVALEAACEDISGSNWGPSPYIQVAVDLQRRASRLRDAIAFVHRPPFPVSPADSPLAHPISLLDSLETWESTIPAYLTVPVHILHACPAPCATDLDTFVSHCPPSHLRPMILLHMNYNHLIIQLTRPYLLTVISASRGPTPRQSYPWTAPDNDLKTVGRGVEYLARACVMSASRIINLLVLLESARAINGKSGLDLFYGYSAGMVLLLRRLWVLPRHPLERTKQLEDTAQLQVQSMVTKLQSVMDSHAKCSTMQRFNAVVQKFDEAVLANVPPGAPNPCRDSPSSSLPGMDMESHTHSPYLSGHNNDPDALVSGSSNLWQDSMRAVSQYSLDWSKFEQFLGSLNVA</sequence>
<keyword evidence="3" id="KW-0539">Nucleus</keyword>
<dbReference type="GO" id="GO:0008270">
    <property type="term" value="F:zinc ion binding"/>
    <property type="evidence" value="ECO:0007669"/>
    <property type="project" value="InterPro"/>
</dbReference>
<name>A0A319E4F9_ASPSB</name>
<dbReference type="InterPro" id="IPR007219">
    <property type="entry name" value="XnlR_reg_dom"/>
</dbReference>
<protein>
    <recommendedName>
        <fullName evidence="5">Xylanolytic transcriptional activator regulatory domain-containing protein</fullName>
    </recommendedName>
</protein>
<evidence type="ECO:0000313" key="6">
    <source>
        <dbReference type="EMBL" id="PYI01408.1"/>
    </source>
</evidence>
<dbReference type="Pfam" id="PF04082">
    <property type="entry name" value="Fungal_trans"/>
    <property type="match status" value="1"/>
</dbReference>